<organism evidence="2">
    <name type="scientific">hydrothermal vent metagenome</name>
    <dbReference type="NCBI Taxonomy" id="652676"/>
    <lineage>
        <taxon>unclassified sequences</taxon>
        <taxon>metagenomes</taxon>
        <taxon>ecological metagenomes</taxon>
    </lineage>
</organism>
<reference evidence="2" key="1">
    <citation type="submission" date="2016-10" db="EMBL/GenBank/DDBJ databases">
        <authorList>
            <person name="de Groot N.N."/>
        </authorList>
    </citation>
    <scope>NUCLEOTIDE SEQUENCE</scope>
</reference>
<feature type="coiled-coil region" evidence="1">
    <location>
        <begin position="66"/>
        <end position="93"/>
    </location>
</feature>
<sequence>MEKMTIKAYAVKHKLSIFNVMKMVKSGKVQSEVFNENGREVTYILYDEESEKAIREQIVPVEDRKNSQIDQMLNELREEVKLLRKEVDILKKRVN</sequence>
<name>A0A1W1ECI9_9ZZZZ</name>
<protein>
    <submittedName>
        <fullName evidence="2">Uncharacterized protein</fullName>
    </submittedName>
</protein>
<keyword evidence="1" id="KW-0175">Coiled coil</keyword>
<gene>
    <name evidence="2" type="ORF">MNB_SV-5-149</name>
</gene>
<evidence type="ECO:0000256" key="1">
    <source>
        <dbReference type="SAM" id="Coils"/>
    </source>
</evidence>
<dbReference type="AlphaFoldDB" id="A0A1W1ECI9"/>
<proteinExistence type="predicted"/>
<accession>A0A1W1ECI9</accession>
<evidence type="ECO:0000313" key="2">
    <source>
        <dbReference type="EMBL" id="SFZ97779.1"/>
    </source>
</evidence>
<dbReference type="EMBL" id="FPKX01000020">
    <property type="protein sequence ID" value="SFZ97779.1"/>
    <property type="molecule type" value="Genomic_DNA"/>
</dbReference>